<name>A0A9W8MV33_9AGAR</name>
<evidence type="ECO:0000313" key="2">
    <source>
        <dbReference type="EMBL" id="KAJ3504668.1"/>
    </source>
</evidence>
<sequence length="98" mass="10318">MSLNDRDLLNQSAKAADVQPGIANPISSGKTDALSSNFANDSTTPTVGAGGDSDFLGDKHAQRVLNKTSGVIEHHPGIIESTDIEPLHHETALRGKFI</sequence>
<feature type="region of interest" description="Disordered" evidence="1">
    <location>
        <begin position="1"/>
        <end position="55"/>
    </location>
</feature>
<dbReference type="Proteomes" id="UP001148786">
    <property type="component" value="Unassembled WGS sequence"/>
</dbReference>
<accession>A0A9W8MV33</accession>
<dbReference type="OrthoDB" id="2581931at2759"/>
<feature type="compositionally biased region" description="Polar residues" evidence="1">
    <location>
        <begin position="25"/>
        <end position="46"/>
    </location>
</feature>
<keyword evidence="3" id="KW-1185">Reference proteome</keyword>
<protein>
    <submittedName>
        <fullName evidence="2">Uncharacterized protein</fullName>
    </submittedName>
</protein>
<comment type="caution">
    <text evidence="2">The sequence shown here is derived from an EMBL/GenBank/DDBJ whole genome shotgun (WGS) entry which is preliminary data.</text>
</comment>
<organism evidence="2 3">
    <name type="scientific">Agrocybe chaxingu</name>
    <dbReference type="NCBI Taxonomy" id="84603"/>
    <lineage>
        <taxon>Eukaryota</taxon>
        <taxon>Fungi</taxon>
        <taxon>Dikarya</taxon>
        <taxon>Basidiomycota</taxon>
        <taxon>Agaricomycotina</taxon>
        <taxon>Agaricomycetes</taxon>
        <taxon>Agaricomycetidae</taxon>
        <taxon>Agaricales</taxon>
        <taxon>Agaricineae</taxon>
        <taxon>Strophariaceae</taxon>
        <taxon>Agrocybe</taxon>
    </lineage>
</organism>
<reference evidence="2" key="1">
    <citation type="submission" date="2022-07" db="EMBL/GenBank/DDBJ databases">
        <title>Genome Sequence of Agrocybe chaxingu.</title>
        <authorList>
            <person name="Buettner E."/>
        </authorList>
    </citation>
    <scope>NUCLEOTIDE SEQUENCE</scope>
    <source>
        <strain evidence="2">MP-N11</strain>
    </source>
</reference>
<dbReference type="EMBL" id="JANKHO010000978">
    <property type="protein sequence ID" value="KAJ3504668.1"/>
    <property type="molecule type" value="Genomic_DNA"/>
</dbReference>
<dbReference type="AlphaFoldDB" id="A0A9W8MV33"/>
<gene>
    <name evidence="2" type="ORF">NLJ89_g7815</name>
</gene>
<proteinExistence type="predicted"/>
<evidence type="ECO:0000313" key="3">
    <source>
        <dbReference type="Proteomes" id="UP001148786"/>
    </source>
</evidence>
<evidence type="ECO:0000256" key="1">
    <source>
        <dbReference type="SAM" id="MobiDB-lite"/>
    </source>
</evidence>